<organism evidence="10 11">
    <name type="scientific">Candidatus Nitrohelix vancouverensis</name>
    <dbReference type="NCBI Taxonomy" id="2705534"/>
    <lineage>
        <taxon>Bacteria</taxon>
        <taxon>Pseudomonadati</taxon>
        <taxon>Nitrospinota/Tectimicrobiota group</taxon>
        <taxon>Nitrospinota</taxon>
        <taxon>Nitrospinia</taxon>
        <taxon>Nitrospinales</taxon>
        <taxon>Nitrospinaceae</taxon>
        <taxon>Candidatus Nitrohelix</taxon>
    </lineage>
</organism>
<dbReference type="AlphaFoldDB" id="A0A7T0G3B4"/>
<dbReference type="InterPro" id="IPR018035">
    <property type="entry name" value="Flagellar_FliH/T3SS_HrpE"/>
</dbReference>
<evidence type="ECO:0000256" key="1">
    <source>
        <dbReference type="ARBA" id="ARBA00003041"/>
    </source>
</evidence>
<name>A0A7T0G3B4_9BACT</name>
<evidence type="ECO:0000259" key="9">
    <source>
        <dbReference type="Pfam" id="PF02108"/>
    </source>
</evidence>
<accession>A0A7T0G3B4</accession>
<evidence type="ECO:0000256" key="2">
    <source>
        <dbReference type="ARBA" id="ARBA00006602"/>
    </source>
</evidence>
<comment type="function">
    <text evidence="1">Needed for flagellar regrowth and assembly.</text>
</comment>
<dbReference type="Proteomes" id="UP000594464">
    <property type="component" value="Chromosome"/>
</dbReference>
<keyword evidence="5" id="KW-1005">Bacterial flagellum biogenesis</keyword>
<sequence length="361" mass="40633">MSNRSQFIKSSLTREDIESGDIPVDMEPVEDRTFKFTDLVAEGKRRNREFAYESETARNFDDSNIKRAKVGVKELIEDAINKAKSQVGDIKSKAYKEGFDEGFLDGLKQAEVAAKQDFDPFLVSLQDSIAQLSVFRSKMYDKLEREMMEMVIELVKRIIRFELATREDSVQSMIELAIQSVLDRENLTIKIHPEDKGYAESFRPELHSMFNDIKNIAIEAHPGVQRGGCVIQSNFGVIDAQLNKLDDQINRILNLTPAEFTEGTTESLPDIPEEDTSAATKADEISHAEVNNEDSAEDAPAEETATPASPEEATAEDNRLDDLEDLEELPEQATTENDALDDLEDLEELPEDESFDDPESK</sequence>
<feature type="compositionally biased region" description="Low complexity" evidence="8">
    <location>
        <begin position="302"/>
        <end position="312"/>
    </location>
</feature>
<evidence type="ECO:0000256" key="7">
    <source>
        <dbReference type="ARBA" id="ARBA00023225"/>
    </source>
</evidence>
<feature type="region of interest" description="Disordered" evidence="8">
    <location>
        <begin position="261"/>
        <end position="361"/>
    </location>
</feature>
<evidence type="ECO:0000256" key="8">
    <source>
        <dbReference type="SAM" id="MobiDB-lite"/>
    </source>
</evidence>
<evidence type="ECO:0000256" key="5">
    <source>
        <dbReference type="ARBA" id="ARBA00022795"/>
    </source>
</evidence>
<evidence type="ECO:0000256" key="4">
    <source>
        <dbReference type="ARBA" id="ARBA00022448"/>
    </source>
</evidence>
<dbReference type="PANTHER" id="PTHR34982">
    <property type="entry name" value="YOP PROTEINS TRANSLOCATION PROTEIN L"/>
    <property type="match status" value="1"/>
</dbReference>
<protein>
    <recommendedName>
        <fullName evidence="3">Flagellar assembly protein FliH</fullName>
    </recommendedName>
</protein>
<reference evidence="11" key="1">
    <citation type="submission" date="2020-02" db="EMBL/GenBank/DDBJ databases">
        <title>Genomic and physiological characterization of two novel Nitrospinaceae genera.</title>
        <authorList>
            <person name="Mueller A.J."/>
            <person name="Jung M.-Y."/>
            <person name="Strachan C.R."/>
            <person name="Herbold C.W."/>
            <person name="Kirkegaard R.H."/>
            <person name="Daims H."/>
        </authorList>
    </citation>
    <scope>NUCLEOTIDE SEQUENCE [LARGE SCALE GENOMIC DNA]</scope>
</reference>
<dbReference type="Pfam" id="PF02108">
    <property type="entry name" value="FliH"/>
    <property type="match status" value="1"/>
</dbReference>
<evidence type="ECO:0000256" key="6">
    <source>
        <dbReference type="ARBA" id="ARBA00022927"/>
    </source>
</evidence>
<dbReference type="GO" id="GO:0015031">
    <property type="term" value="P:protein transport"/>
    <property type="evidence" value="ECO:0007669"/>
    <property type="project" value="UniProtKB-KW"/>
</dbReference>
<dbReference type="KEGG" id="nva:G3M78_07170"/>
<dbReference type="EMBL" id="CP048620">
    <property type="protein sequence ID" value="QPJ65179.1"/>
    <property type="molecule type" value="Genomic_DNA"/>
</dbReference>
<feature type="compositionally biased region" description="Acidic residues" evidence="8">
    <location>
        <begin position="338"/>
        <end position="361"/>
    </location>
</feature>
<dbReference type="PANTHER" id="PTHR34982:SF1">
    <property type="entry name" value="FLAGELLAR ASSEMBLY PROTEIN FLIH"/>
    <property type="match status" value="1"/>
</dbReference>
<evidence type="ECO:0000256" key="3">
    <source>
        <dbReference type="ARBA" id="ARBA00016507"/>
    </source>
</evidence>
<dbReference type="GO" id="GO:0044781">
    <property type="term" value="P:bacterial-type flagellum organization"/>
    <property type="evidence" value="ECO:0007669"/>
    <property type="project" value="UniProtKB-KW"/>
</dbReference>
<evidence type="ECO:0000313" key="10">
    <source>
        <dbReference type="EMBL" id="QPJ65179.1"/>
    </source>
</evidence>
<keyword evidence="7" id="KW-1006">Bacterial flagellum protein export</keyword>
<feature type="domain" description="Flagellar assembly protein FliH/Type III secretion system HrpE" evidence="9">
    <location>
        <begin position="124"/>
        <end position="243"/>
    </location>
</feature>
<keyword evidence="6" id="KW-0653">Protein transport</keyword>
<dbReference type="SUPFAM" id="SSF160527">
    <property type="entry name" value="V-type ATPase subunit E-like"/>
    <property type="match status" value="1"/>
</dbReference>
<dbReference type="GO" id="GO:0005829">
    <property type="term" value="C:cytosol"/>
    <property type="evidence" value="ECO:0007669"/>
    <property type="project" value="TreeGrafter"/>
</dbReference>
<dbReference type="InterPro" id="IPR051472">
    <property type="entry name" value="T3SS_Stator/FliH"/>
</dbReference>
<evidence type="ECO:0000313" key="11">
    <source>
        <dbReference type="Proteomes" id="UP000594464"/>
    </source>
</evidence>
<feature type="compositionally biased region" description="Acidic residues" evidence="8">
    <location>
        <begin position="291"/>
        <end position="301"/>
    </location>
</feature>
<gene>
    <name evidence="10" type="ORF">G3M78_07170</name>
</gene>
<proteinExistence type="inferred from homology"/>
<comment type="similarity">
    <text evidence="2">Belongs to the FliH family.</text>
</comment>
<keyword evidence="4" id="KW-0813">Transport</keyword>